<dbReference type="Gene3D" id="3.40.109.30">
    <property type="entry name" value="putative nitroreductase (tm1586), domain 2"/>
    <property type="match status" value="1"/>
</dbReference>
<dbReference type="AlphaFoldDB" id="A0A0G0H3A1"/>
<accession>A0A0G0H3A1</accession>
<protein>
    <submittedName>
        <fullName evidence="1">Uncharacterized protein</fullName>
    </submittedName>
</protein>
<evidence type="ECO:0000313" key="1">
    <source>
        <dbReference type="EMBL" id="KKQ37713.1"/>
    </source>
</evidence>
<organism evidence="1 2">
    <name type="scientific">Candidatus Roizmanbacteria bacterium GW2011_GWA2_37_7</name>
    <dbReference type="NCBI Taxonomy" id="1618481"/>
    <lineage>
        <taxon>Bacteria</taxon>
        <taxon>Candidatus Roizmaniibacteriota</taxon>
    </lineage>
</organism>
<dbReference type="Proteomes" id="UP000034471">
    <property type="component" value="Unassembled WGS sequence"/>
</dbReference>
<proteinExistence type="predicted"/>
<name>A0A0G0H3A1_9BACT</name>
<sequence length="335" mass="38880">MSWHIKAGDFPRSRDFEDQMKFILSYAVLAPSSHNTQPWKFEVDKKNRYLHICLDWQNTLPYSDRLNREAYISLGCTLANLIVALEYFDCLYSIEYFPEDSVEDIAIRVKIGQRIKRNTKNNLSSLLPYITKRITNRFFPEKKPISKDILLDIKRNNDEKDIRTIFVTNNNEIKKTAQIMYQAIYHAFGDKMFKEELSKWVRSNYTRANDGIPLYDSGIPSPLTILAPLLIKLVPPKLQAMRDKKLVENSSSLLILTSENNNKTAWIKTGKVFEFLALAGTAHSLFFSPMAGIIEHEDSCINLKKTLHIKEYPLFFARIAYVNKIPPHSPRRLVE</sequence>
<evidence type="ECO:0000313" key="2">
    <source>
        <dbReference type="Proteomes" id="UP000034471"/>
    </source>
</evidence>
<dbReference type="InterPro" id="IPR000415">
    <property type="entry name" value="Nitroreductase-like"/>
</dbReference>
<dbReference type="EMBL" id="LBTJ01000027">
    <property type="protein sequence ID" value="KKQ37713.1"/>
    <property type="molecule type" value="Genomic_DNA"/>
</dbReference>
<dbReference type="STRING" id="1618481.US54_C0027G0005"/>
<comment type="caution">
    <text evidence="1">The sequence shown here is derived from an EMBL/GenBank/DDBJ whole genome shotgun (WGS) entry which is preliminary data.</text>
</comment>
<dbReference type="GO" id="GO:0016491">
    <property type="term" value="F:oxidoreductase activity"/>
    <property type="evidence" value="ECO:0007669"/>
    <property type="project" value="InterPro"/>
</dbReference>
<reference evidence="1 2" key="1">
    <citation type="journal article" date="2015" name="Nature">
        <title>rRNA introns, odd ribosomes, and small enigmatic genomes across a large radiation of phyla.</title>
        <authorList>
            <person name="Brown C.T."/>
            <person name="Hug L.A."/>
            <person name="Thomas B.C."/>
            <person name="Sharon I."/>
            <person name="Castelle C.J."/>
            <person name="Singh A."/>
            <person name="Wilkins M.J."/>
            <person name="Williams K.H."/>
            <person name="Banfield J.F."/>
        </authorList>
    </citation>
    <scope>NUCLEOTIDE SEQUENCE [LARGE SCALE GENOMIC DNA]</scope>
</reference>
<gene>
    <name evidence="1" type="ORF">US54_C0027G0005</name>
</gene>
<dbReference type="Gene3D" id="3.40.109.10">
    <property type="entry name" value="NADH Oxidase"/>
    <property type="match status" value="1"/>
</dbReference>
<dbReference type="SUPFAM" id="SSF55469">
    <property type="entry name" value="FMN-dependent nitroreductase-like"/>
    <property type="match status" value="2"/>
</dbReference>
<dbReference type="NCBIfam" id="NF047509">
    <property type="entry name" value="Rv3131_FMN_oxido"/>
    <property type="match status" value="1"/>
</dbReference>